<organism evidence="1 2">
    <name type="scientific">Actinokineospora terrae</name>
    <dbReference type="NCBI Taxonomy" id="155974"/>
    <lineage>
        <taxon>Bacteria</taxon>
        <taxon>Bacillati</taxon>
        <taxon>Actinomycetota</taxon>
        <taxon>Actinomycetes</taxon>
        <taxon>Pseudonocardiales</taxon>
        <taxon>Pseudonocardiaceae</taxon>
        <taxon>Actinokineospora</taxon>
    </lineage>
</organism>
<reference evidence="2" key="1">
    <citation type="submission" date="2016-10" db="EMBL/GenBank/DDBJ databases">
        <authorList>
            <person name="Varghese N."/>
            <person name="Submissions S."/>
        </authorList>
    </citation>
    <scope>NUCLEOTIDE SEQUENCE [LARGE SCALE GENOMIC DNA]</scope>
    <source>
        <strain evidence="2">DSM 44260</strain>
    </source>
</reference>
<evidence type="ECO:0000313" key="1">
    <source>
        <dbReference type="EMBL" id="SER92821.1"/>
    </source>
</evidence>
<protein>
    <submittedName>
        <fullName evidence="1">Uncharacterized protein</fullName>
    </submittedName>
</protein>
<dbReference type="AlphaFoldDB" id="A0A1H9T6M8"/>
<dbReference type="EMBL" id="FOGI01000006">
    <property type="protein sequence ID" value="SER92821.1"/>
    <property type="molecule type" value="Genomic_DNA"/>
</dbReference>
<accession>A0A1H9T6M8</accession>
<dbReference type="RefSeq" id="WP_092778544.1">
    <property type="nucleotide sequence ID" value="NZ_FOGI01000006.1"/>
</dbReference>
<keyword evidence="2" id="KW-1185">Reference proteome</keyword>
<proteinExistence type="predicted"/>
<name>A0A1H9T6M8_9PSEU</name>
<gene>
    <name evidence="1" type="ORF">SAMN04487818_10696</name>
</gene>
<sequence length="81" mass="8150">MSEPRAVPAGERLAVPVGVRAGGGEAVLVVRPSARIALLGLAFHGGMVSSVAACLAEHGQTVVLVENAVIGCELRIHAAGR</sequence>
<evidence type="ECO:0000313" key="2">
    <source>
        <dbReference type="Proteomes" id="UP000199051"/>
    </source>
</evidence>
<dbReference type="Proteomes" id="UP000199051">
    <property type="component" value="Unassembled WGS sequence"/>
</dbReference>